<organism evidence="5 6">
    <name type="scientific">Actinomadura macrotermitis</name>
    <dbReference type="NCBI Taxonomy" id="2585200"/>
    <lineage>
        <taxon>Bacteria</taxon>
        <taxon>Bacillati</taxon>
        <taxon>Actinomycetota</taxon>
        <taxon>Actinomycetes</taxon>
        <taxon>Streptosporangiales</taxon>
        <taxon>Thermomonosporaceae</taxon>
        <taxon>Actinomadura</taxon>
    </lineage>
</organism>
<evidence type="ECO:0000256" key="4">
    <source>
        <dbReference type="ARBA" id="ARBA00022679"/>
    </source>
</evidence>
<evidence type="ECO:0000313" key="6">
    <source>
        <dbReference type="Proteomes" id="UP000487268"/>
    </source>
</evidence>
<dbReference type="InterPro" id="IPR029044">
    <property type="entry name" value="Nucleotide-diphossugar_trans"/>
</dbReference>
<keyword evidence="3" id="KW-0328">Glycosyltransferase</keyword>
<comment type="pathway">
    <text evidence="1">Cell wall biogenesis; cell wall polysaccharide biosynthesis.</text>
</comment>
<dbReference type="Gene3D" id="3.90.550.10">
    <property type="entry name" value="Spore Coat Polysaccharide Biosynthesis Protein SpsA, Chain A"/>
    <property type="match status" value="1"/>
</dbReference>
<evidence type="ECO:0000256" key="3">
    <source>
        <dbReference type="ARBA" id="ARBA00022676"/>
    </source>
</evidence>
<reference evidence="5 6" key="1">
    <citation type="submission" date="2019-10" db="EMBL/GenBank/DDBJ databases">
        <title>Actinomadura rubteroloni sp. nov. and Actinomadura macrotermitis sp. nov., isolated from the gut of fungus growing-termite Macrotermes natalensis.</title>
        <authorList>
            <person name="Benndorf R."/>
            <person name="Martin K."/>
            <person name="Kuefner M."/>
            <person name="De Beer W."/>
            <person name="Kaster A.-K."/>
            <person name="Vollmers J."/>
            <person name="Poulsen M."/>
            <person name="Beemelmanns C."/>
        </authorList>
    </citation>
    <scope>NUCLEOTIDE SEQUENCE [LARGE SCALE GENOMIC DNA]</scope>
    <source>
        <strain evidence="5 6">RB68</strain>
    </source>
</reference>
<gene>
    <name evidence="5" type="ORF">ACRB68_18560</name>
</gene>
<dbReference type="CDD" id="cd00761">
    <property type="entry name" value="Glyco_tranf_GTA_type"/>
    <property type="match status" value="1"/>
</dbReference>
<comment type="caution">
    <text evidence="5">The sequence shown here is derived from an EMBL/GenBank/DDBJ whole genome shotgun (WGS) entry which is preliminary data.</text>
</comment>
<proteinExistence type="inferred from homology"/>
<dbReference type="PANTHER" id="PTHR43179:SF12">
    <property type="entry name" value="GALACTOFURANOSYLTRANSFERASE GLFT2"/>
    <property type="match status" value="1"/>
</dbReference>
<name>A0A7K0BRJ3_9ACTN</name>
<protein>
    <recommendedName>
        <fullName evidence="7">Glycosyltransferase</fullName>
    </recommendedName>
</protein>
<accession>A0A7K0BRJ3</accession>
<evidence type="ECO:0000256" key="2">
    <source>
        <dbReference type="ARBA" id="ARBA00006739"/>
    </source>
</evidence>
<dbReference type="PANTHER" id="PTHR43179">
    <property type="entry name" value="RHAMNOSYLTRANSFERASE WBBL"/>
    <property type="match status" value="1"/>
</dbReference>
<keyword evidence="6" id="KW-1185">Reference proteome</keyword>
<dbReference type="EMBL" id="WEGH01000001">
    <property type="protein sequence ID" value="MQY03810.1"/>
    <property type="molecule type" value="Genomic_DNA"/>
</dbReference>
<evidence type="ECO:0000256" key="1">
    <source>
        <dbReference type="ARBA" id="ARBA00004776"/>
    </source>
</evidence>
<evidence type="ECO:0000313" key="5">
    <source>
        <dbReference type="EMBL" id="MQY03810.1"/>
    </source>
</evidence>
<comment type="similarity">
    <text evidence="2">Belongs to the glycosyltransferase 2 family.</text>
</comment>
<dbReference type="AlphaFoldDB" id="A0A7K0BRJ3"/>
<evidence type="ECO:0008006" key="7">
    <source>
        <dbReference type="Google" id="ProtNLM"/>
    </source>
</evidence>
<sequence length="323" mass="32904">MINMSSASSAGPRIAVVATAAGGPGPLDRLLLSLAAQTLPPAGVLVVDQDGDPAVAALVAERARTLPVRRVAAPPGIPAGRNAGLRELGLVDPAAGTPASGLGVLEAILAAEDVRPRPAAPLPPDAPDAVVFPGPAAWYPPEAFARAAEALAQGADVVSGRLLNAGEAPALRALGAGPVDRRTVWTRTAAGTCFFTAGFLRAAGGFDEELGTGRQPVAEADLLLRGLRAGRTLVFDPRVRAWQDAAAAGAPSPAEARLAGRGTGRVYVRHYNGYHCMWLVLRPLAAAALAAARGRRPDAVRHLHKAAGRVEGLYGVLLPGAPA</sequence>
<keyword evidence="4" id="KW-0808">Transferase</keyword>
<dbReference type="SUPFAM" id="SSF53448">
    <property type="entry name" value="Nucleotide-diphospho-sugar transferases"/>
    <property type="match status" value="1"/>
</dbReference>
<dbReference type="GO" id="GO:0016757">
    <property type="term" value="F:glycosyltransferase activity"/>
    <property type="evidence" value="ECO:0007669"/>
    <property type="project" value="UniProtKB-KW"/>
</dbReference>
<dbReference type="Proteomes" id="UP000487268">
    <property type="component" value="Unassembled WGS sequence"/>
</dbReference>